<gene>
    <name evidence="1" type="ORF">NCTC11421_00946</name>
</gene>
<protein>
    <submittedName>
        <fullName evidence="1">Phage associated protein</fullName>
    </submittedName>
</protein>
<evidence type="ECO:0000313" key="1">
    <source>
        <dbReference type="EMBL" id="SUA20841.1"/>
    </source>
</evidence>
<sequence length="170" mass="19201">MFTKLHPSKQTTLWKTNRPKAISAKPGIAQSDEVSNFKAGQRHGETVNAAGGFLKLKDKAVKYYGTAAYGSPDWGMERYYAREDMRQALDGWEAENRRLHESALIGIAKKSAREFVRDADGEPYSQEDWETYLTEDASRIGKDTEAAMNYAIDEREWFALAENIGRLANS</sequence>
<dbReference type="AlphaFoldDB" id="A0A378VXD2"/>
<proteinExistence type="predicted"/>
<name>A0A378VXD2_NEIGO</name>
<organism evidence="1">
    <name type="scientific">Neisseria gonorrhoeae</name>
    <dbReference type="NCBI Taxonomy" id="485"/>
    <lineage>
        <taxon>Bacteria</taxon>
        <taxon>Pseudomonadati</taxon>
        <taxon>Pseudomonadota</taxon>
        <taxon>Betaproteobacteria</taxon>
        <taxon>Neisseriales</taxon>
        <taxon>Neisseriaceae</taxon>
        <taxon>Neisseria</taxon>
    </lineage>
</organism>
<dbReference type="EMBL" id="UGRI01000001">
    <property type="protein sequence ID" value="SUA20841.1"/>
    <property type="molecule type" value="Genomic_DNA"/>
</dbReference>
<reference evidence="1" key="1">
    <citation type="submission" date="2018-06" db="EMBL/GenBank/DDBJ databases">
        <authorList>
            <consortium name="Pathogen Informatics"/>
            <person name="Doyle S."/>
        </authorList>
    </citation>
    <scope>NUCLEOTIDE SEQUENCE [LARGE SCALE GENOMIC DNA]</scope>
    <source>
        <strain evidence="1">NCTC11421</strain>
    </source>
</reference>
<accession>A0A378VXD2</accession>